<proteinExistence type="predicted"/>
<dbReference type="Pfam" id="PF05299">
    <property type="entry name" value="Peptidase_M61"/>
    <property type="match status" value="1"/>
</dbReference>
<dbReference type="EMBL" id="CP000472">
    <property type="protein sequence ID" value="ACJ29656.1"/>
    <property type="molecule type" value="Genomic_DNA"/>
</dbReference>
<gene>
    <name evidence="2" type="ordered locus">swp_2930</name>
</gene>
<organism evidence="2 3">
    <name type="scientific">Shewanella piezotolerans (strain WP3 / JCM 13877)</name>
    <dbReference type="NCBI Taxonomy" id="225849"/>
    <lineage>
        <taxon>Bacteria</taxon>
        <taxon>Pseudomonadati</taxon>
        <taxon>Pseudomonadota</taxon>
        <taxon>Gammaproteobacteria</taxon>
        <taxon>Alteromonadales</taxon>
        <taxon>Shewanellaceae</taxon>
        <taxon>Shewanella</taxon>
    </lineage>
</organism>
<dbReference type="eggNOG" id="COG3975">
    <property type="taxonomic scope" value="Bacteria"/>
</dbReference>
<reference evidence="2 3" key="1">
    <citation type="journal article" date="2008" name="PLoS ONE">
        <title>Environmental adaptation: genomic analysis of the piezotolerant and psychrotolerant deep-sea iron reducing bacterium Shewanella piezotolerans WP3.</title>
        <authorList>
            <person name="Wang F."/>
            <person name="Wang J."/>
            <person name="Jian H."/>
            <person name="Zhang B."/>
            <person name="Li S."/>
            <person name="Wang F."/>
            <person name="Zeng X."/>
            <person name="Gao L."/>
            <person name="Bartlett D.H."/>
            <person name="Yu J."/>
            <person name="Hu S."/>
            <person name="Xiao X."/>
        </authorList>
    </citation>
    <scope>NUCLEOTIDE SEQUENCE [LARGE SCALE GENOMIC DNA]</scope>
    <source>
        <strain evidence="3">WP3 / JCM 13877</strain>
    </source>
</reference>
<dbReference type="InterPro" id="IPR007963">
    <property type="entry name" value="Peptidase_M61_catalytic"/>
</dbReference>
<dbReference type="Gene3D" id="1.10.390.10">
    <property type="entry name" value="Neutral Protease Domain 2"/>
    <property type="match status" value="1"/>
</dbReference>
<feature type="domain" description="Peptidase M61 catalytic" evidence="1">
    <location>
        <begin position="132"/>
        <end position="193"/>
    </location>
</feature>
<dbReference type="HOGENOM" id="CLU_078165_0_0_6"/>
<accession>B8CQY4</accession>
<dbReference type="OrthoDB" id="1467486at2"/>
<sequence length="286" mass="32454">MQQMFRQPNPSFFPLIFSILLFSGFTVAYGSEVDIDMGDASANEQRKMQQWVSGGINAVELSLGTLPGRNIKVELVTKPYASEPVPFAQVIRGRTNKVKLQVNTAWPLQDFIDDWTLYHELSHLYIPYLDFPSFWLNEGFATYMQNIVMLKSKVIDEATFIQKLRSGLERGRLNTITRPGKLSTVSNDMWRKRAYMRVYWSGAAFFMEMDTALLQQGNSLAAVIRQYGTCCLAAESSGQALMEELDAIAKTTLFSSTYLRYSDRLDFPIFKAEQLAAIAQHYSGEP</sequence>
<keyword evidence="3" id="KW-1185">Reference proteome</keyword>
<dbReference type="InterPro" id="IPR027268">
    <property type="entry name" value="Peptidase_M4/M1_CTD_sf"/>
</dbReference>
<dbReference type="Proteomes" id="UP000000753">
    <property type="component" value="Chromosome"/>
</dbReference>
<evidence type="ECO:0000313" key="3">
    <source>
        <dbReference type="Proteomes" id="UP000000753"/>
    </source>
</evidence>
<name>B8CQY4_SHEPW</name>
<evidence type="ECO:0000313" key="2">
    <source>
        <dbReference type="EMBL" id="ACJ29656.1"/>
    </source>
</evidence>
<dbReference type="KEGG" id="swp:swp_2930"/>
<dbReference type="AlphaFoldDB" id="B8CQY4"/>
<protein>
    <recommendedName>
        <fullName evidence="1">Peptidase M61 catalytic domain-containing protein</fullName>
    </recommendedName>
</protein>
<dbReference type="STRING" id="225849.swp_2930"/>
<dbReference type="RefSeq" id="WP_020913010.1">
    <property type="nucleotide sequence ID" value="NC_011566.1"/>
</dbReference>
<dbReference type="SUPFAM" id="SSF55486">
    <property type="entry name" value="Metalloproteases ('zincins'), catalytic domain"/>
    <property type="match status" value="1"/>
</dbReference>
<evidence type="ECO:0000259" key="1">
    <source>
        <dbReference type="Pfam" id="PF05299"/>
    </source>
</evidence>